<gene>
    <name evidence="2" type="ORF">HPAKL86_01035</name>
</gene>
<name>K7Y855_HELPX</name>
<keyword evidence="2" id="KW-0176">Collagen</keyword>
<reference evidence="2 3" key="1">
    <citation type="journal article" date="2015" name="Genome Announc.">
        <title>Complete Genome Sequences of Two Helicobacter pylori Strains from a Canadian Arctic Aboriginal Community.</title>
        <authorList>
            <person name="Kersulyte D."/>
            <person name="Bertoli M.T."/>
            <person name="Tamma S."/>
            <person name="Keelan M."/>
            <person name="Munday R."/>
            <person name="Geary J."/>
            <person name="Veldhuyzen van Zanten S."/>
            <person name="Goodman K.J."/>
            <person name="Berg D.E."/>
        </authorList>
    </citation>
    <scope>NUCLEOTIDE SEQUENCE [LARGE SCALE GENOMIC DNA]</scope>
    <source>
        <strain evidence="2">Aklavik86</strain>
    </source>
</reference>
<evidence type="ECO:0000256" key="1">
    <source>
        <dbReference type="NCBIfam" id="TIGR02722"/>
    </source>
</evidence>
<evidence type="ECO:0000313" key="2">
    <source>
        <dbReference type="EMBL" id="AFX89233.1"/>
    </source>
</evidence>
<dbReference type="Gene3D" id="3.40.50.10610">
    <property type="entry name" value="ABC-type transport auxiliary lipoprotein component"/>
    <property type="match status" value="1"/>
</dbReference>
<accession>K7Y855</accession>
<sequence length="211" mass="23061">MALQTKLKVLGSVVLGALLWVGCSGGAVSYQNVNDTTKNTTSSINSTDLVLTANAMLESMLNDPNFMQLKGKHLIEVSDIINDTTQPNLDMNFLTIKITQQLRLRSQGKFGVTMASGGSGIAADNRMVEQRKKERESQEYNQDTTMEKGTLKAADLSLSGKISSEAASINRSRQRLDYNFTLSLTDRKTGEVVWSGVNPIVKNASNKHIAF</sequence>
<dbReference type="Proteomes" id="UP000010078">
    <property type="component" value="Chromosome"/>
</dbReference>
<dbReference type="InterPro" id="IPR014094">
    <property type="entry name" value="LpoB"/>
</dbReference>
<dbReference type="Pfam" id="PF13036">
    <property type="entry name" value="LpoB"/>
    <property type="match status" value="1"/>
</dbReference>
<dbReference type="NCBIfam" id="TIGR02722">
    <property type="entry name" value="lp"/>
    <property type="match status" value="1"/>
</dbReference>
<dbReference type="PROSITE" id="PS51257">
    <property type="entry name" value="PROKAR_LIPOPROTEIN"/>
    <property type="match status" value="1"/>
</dbReference>
<dbReference type="EMBL" id="CP003476">
    <property type="protein sequence ID" value="AFX89233.1"/>
    <property type="molecule type" value="Genomic_DNA"/>
</dbReference>
<organism evidence="2 3">
    <name type="scientific">Helicobacter pylori Aklavik86</name>
    <dbReference type="NCBI Taxonomy" id="1055532"/>
    <lineage>
        <taxon>Bacteria</taxon>
        <taxon>Pseudomonadati</taxon>
        <taxon>Campylobacterota</taxon>
        <taxon>Epsilonproteobacteria</taxon>
        <taxon>Campylobacterales</taxon>
        <taxon>Helicobacteraceae</taxon>
        <taxon>Helicobacter</taxon>
    </lineage>
</organism>
<protein>
    <recommendedName>
        <fullName evidence="1">Penicillin-binding protein activator LpoB</fullName>
    </recommendedName>
</protein>
<dbReference type="KEGG" id="hpyk:HPAKL86_01035"/>
<proteinExistence type="predicted"/>
<dbReference type="PATRIC" id="fig|1055532.3.peg.212"/>
<dbReference type="AlphaFoldDB" id="K7Y855"/>
<dbReference type="RefSeq" id="WP_015086663.1">
    <property type="nucleotide sequence ID" value="NC_019563.1"/>
</dbReference>
<evidence type="ECO:0000313" key="3">
    <source>
        <dbReference type="Proteomes" id="UP000010078"/>
    </source>
</evidence>
<dbReference type="HOGENOM" id="CLU_114013_0_0_7"/>